<reference evidence="1 2" key="2">
    <citation type="submission" date="2019-04" db="EMBL/GenBank/DDBJ databases">
        <authorList>
            <person name="Yang S."/>
            <person name="Wei W."/>
        </authorList>
    </citation>
    <scope>NUCLEOTIDE SEQUENCE [LARGE SCALE GENOMIC DNA]</scope>
    <source>
        <strain evidence="2">ZP60</strain>
    </source>
</reference>
<evidence type="ECO:0000313" key="1">
    <source>
        <dbReference type="EMBL" id="QCD65035.1"/>
    </source>
</evidence>
<evidence type="ECO:0000313" key="2">
    <source>
        <dbReference type="Proteomes" id="UP000297053"/>
    </source>
</evidence>
<dbReference type="EMBL" id="CP039375">
    <property type="protein sequence ID" value="QCD65035.1"/>
    <property type="molecule type" value="Genomic_DNA"/>
</dbReference>
<dbReference type="AlphaFoldDB" id="A0A4D6KCX8"/>
<sequence>MSEDESTDEDVSVSMEITGRYEEVVSKLKSEESRPDALAPLASDLETLLETVQRMGGGTRSAIADELPGEMAADYDAAAVVETMQVLERYDLVVLEGNTWKPGPRLGE</sequence>
<protein>
    <recommendedName>
        <fullName evidence="3">MarR family transcriptional regulator</fullName>
    </recommendedName>
</protein>
<evidence type="ECO:0008006" key="3">
    <source>
        <dbReference type="Google" id="ProtNLM"/>
    </source>
</evidence>
<dbReference type="KEGG" id="halz:E5139_05045"/>
<dbReference type="RefSeq" id="WP_012807882.1">
    <property type="nucleotide sequence ID" value="NZ_CP039375.1"/>
</dbReference>
<proteinExistence type="predicted"/>
<dbReference type="Proteomes" id="UP000297053">
    <property type="component" value="Chromosome"/>
</dbReference>
<accession>A0A4D6KCX8</accession>
<name>A0A4D6KCX8_9EURY</name>
<reference evidence="1 2" key="1">
    <citation type="submission" date="2019-04" db="EMBL/GenBank/DDBJ databases">
        <title>Complete genome sequence of Arthrobacter sp. ZXY-2 associated with effective atrazine degradation and salt adaptation.</title>
        <authorList>
            <person name="Zhao X."/>
        </authorList>
    </citation>
    <scope>NUCLEOTIDE SEQUENCE [LARGE SCALE GENOMIC DNA]</scope>
    <source>
        <strain evidence="2">ZP60</strain>
    </source>
</reference>
<gene>
    <name evidence="1" type="ORF">E5139_05045</name>
</gene>
<dbReference type="OMA" id="GEYNEVM"/>
<dbReference type="GeneID" id="42178279"/>
<organism evidence="1 2">
    <name type="scientific">Halomicrobium mukohataei</name>
    <dbReference type="NCBI Taxonomy" id="57705"/>
    <lineage>
        <taxon>Archaea</taxon>
        <taxon>Methanobacteriati</taxon>
        <taxon>Methanobacteriota</taxon>
        <taxon>Stenosarchaea group</taxon>
        <taxon>Halobacteria</taxon>
        <taxon>Halobacteriales</taxon>
        <taxon>Haloarculaceae</taxon>
        <taxon>Halomicrobium</taxon>
    </lineage>
</organism>